<feature type="compositionally biased region" description="Low complexity" evidence="1">
    <location>
        <begin position="552"/>
        <end position="561"/>
    </location>
</feature>
<evidence type="ECO:0000256" key="1">
    <source>
        <dbReference type="SAM" id="MobiDB-lite"/>
    </source>
</evidence>
<dbReference type="Proteomes" id="UP000664169">
    <property type="component" value="Unassembled WGS sequence"/>
</dbReference>
<feature type="region of interest" description="Disordered" evidence="1">
    <location>
        <begin position="285"/>
        <end position="386"/>
    </location>
</feature>
<name>A0A8H3IDE8_9LECA</name>
<keyword evidence="4" id="KW-1185">Reference proteome</keyword>
<feature type="region of interest" description="Disordered" evidence="1">
    <location>
        <begin position="498"/>
        <end position="695"/>
    </location>
</feature>
<sequence>MTVSTPVIVAITVLSCCLVITSALLVYKLRPDMPQQARKWSGQSSEPPSPVRKMMVVQGVVVDDDIPKPTRSLLPRWSTLYTSRRTSVVSSLRGRGSFILSSQVDLEAQLKHDHEKLPQVSIEEYLGFEKSRRARRFGGSRGSSIRIPLPLRLHRDSFSSDELRVSPDALSPKSLPNPTPAALSREGSMKITRKALPAVNSTEPIRRHSTPTNMQLKAPQTRGPFNIAFLKAASISALPPSAFSARATPEPSIRYSIPPTPDSHQRHNLELKLLLELENNNKIDGEESRLSRQRSRDLETIKEAPTGVDPACPSPIVRLKRSESKSRSRSRSVPRKIRESSLLQRLGRNRPPPIRLGAANMKDPSTPVKRQSTQQGTWSTPNSEIDDPIFTSSVPITPPVMSSNIVSIVPSYPAFIPSSIKDRQSMATIASSQYSPTFSLASAQQVPLFAGKLKPLGAHSMKPEVPPVPPLPDMAQSVPPTPQKIAAGLRKSIKSSTALEVSSFPKPPSSLRSSPLSPTFGSQLSPATKRVHIVSPLVNGDHHPPMPNATIPPTSTSTTSPAQEKPRRSSRYSHLIDKDLPPPPPTSSTTVEALLAAQQSQPPEPVPKQPPQDLQPQSQTASIQQPHHYSHPQPQSKRLSSSSSTITAKPLPPAPPSLSQLQQPQQQQQSKPPLQEPKPLIPHTRSQSLNSKATAAAAVAAATSITSTETEADPETQPLPVLPATHYIRDESQAHHHQQQPLQAATPLPTTSGTVSPITTTTPDQVHSRANSRANSKSRGAATAAAAAAASGGGHRRGRAATNATVSPLSEQFPAELKLNLDLAVGSELGIDFGRGMFGK</sequence>
<dbReference type="EMBL" id="CAJPDQ010000020">
    <property type="protein sequence ID" value="CAF9923932.1"/>
    <property type="molecule type" value="Genomic_DNA"/>
</dbReference>
<dbReference type="AlphaFoldDB" id="A0A8H3IDE8"/>
<comment type="caution">
    <text evidence="3">The sequence shown here is derived from an EMBL/GenBank/DDBJ whole genome shotgun (WGS) entry which is preliminary data.</text>
</comment>
<feature type="compositionally biased region" description="Low complexity" evidence="1">
    <location>
        <begin position="657"/>
        <end position="673"/>
    </location>
</feature>
<keyword evidence="2" id="KW-0472">Membrane</keyword>
<evidence type="ECO:0000256" key="2">
    <source>
        <dbReference type="SAM" id="Phobius"/>
    </source>
</evidence>
<keyword evidence="2" id="KW-0812">Transmembrane</keyword>
<feature type="compositionally biased region" description="Polar residues" evidence="1">
    <location>
        <begin position="368"/>
        <end position="383"/>
    </location>
</feature>
<feature type="compositionally biased region" description="Basic and acidic residues" evidence="1">
    <location>
        <begin position="285"/>
        <end position="302"/>
    </location>
</feature>
<gene>
    <name evidence="3" type="ORF">GOMPHAMPRED_003490</name>
</gene>
<feature type="region of interest" description="Disordered" evidence="1">
    <location>
        <begin position="760"/>
        <end position="802"/>
    </location>
</feature>
<protein>
    <submittedName>
        <fullName evidence="3">Uncharacterized protein</fullName>
    </submittedName>
</protein>
<reference evidence="3" key="1">
    <citation type="submission" date="2021-03" db="EMBL/GenBank/DDBJ databases">
        <authorList>
            <person name="Tagirdzhanova G."/>
        </authorList>
    </citation>
    <scope>NUCLEOTIDE SEQUENCE</scope>
</reference>
<keyword evidence="2" id="KW-1133">Transmembrane helix</keyword>
<proteinExistence type="predicted"/>
<feature type="compositionally biased region" description="Low complexity" evidence="1">
    <location>
        <begin position="760"/>
        <end position="790"/>
    </location>
</feature>
<feature type="compositionally biased region" description="Low complexity" evidence="1">
    <location>
        <begin position="509"/>
        <end position="518"/>
    </location>
</feature>
<feature type="compositionally biased region" description="Low complexity" evidence="1">
    <location>
        <begin position="622"/>
        <end position="644"/>
    </location>
</feature>
<evidence type="ECO:0000313" key="3">
    <source>
        <dbReference type="EMBL" id="CAF9923932.1"/>
    </source>
</evidence>
<evidence type="ECO:0000313" key="4">
    <source>
        <dbReference type="Proteomes" id="UP000664169"/>
    </source>
</evidence>
<organism evidence="3 4">
    <name type="scientific">Gomphillus americanus</name>
    <dbReference type="NCBI Taxonomy" id="1940652"/>
    <lineage>
        <taxon>Eukaryota</taxon>
        <taxon>Fungi</taxon>
        <taxon>Dikarya</taxon>
        <taxon>Ascomycota</taxon>
        <taxon>Pezizomycotina</taxon>
        <taxon>Lecanoromycetes</taxon>
        <taxon>OSLEUM clade</taxon>
        <taxon>Ostropomycetidae</taxon>
        <taxon>Ostropales</taxon>
        <taxon>Graphidaceae</taxon>
        <taxon>Gomphilloideae</taxon>
        <taxon>Gomphillus</taxon>
    </lineage>
</organism>
<feature type="transmembrane region" description="Helical" evidence="2">
    <location>
        <begin position="6"/>
        <end position="29"/>
    </location>
</feature>
<accession>A0A8H3IDE8</accession>
<feature type="region of interest" description="Disordered" evidence="1">
    <location>
        <begin position="164"/>
        <end position="185"/>
    </location>
</feature>